<sequence>MTSVLTGMEREMPTIAVIGLGYVGLPLAAAFGRKYRTIGFDLSHEKVAHYRNFSDPTREVSSEELRSSTQLNCTTDPAVLASADFLIVAVPTPVGEAHQPNFSPLVGASEIVGRNLKPGATIVFESTVYPGATEEICIPVIERFSGKKWKTDFFVGYSPERINPGDKERTLTKIIKIVAGDSPETLKLVAQIYGSVIDAGVYPVNSIKVAEAAKVIENTQRDLNIALMNELAIIFDRLGIDTIEVLQAAGTKWNFLPFRPGLVGGHCIGVDPYYLTHKADMLGYHPQVILSGRRINDGMGKFIAEQTIKHMVHNGGPVKGARVIVLGLTFKENCPDLRNSRVIDVIRELQSYGADVHVHDPVADSREALHEYGVTLEQWADLPKAVAIVAAVSHREYAARPLSDYLAKLQEHATVMDVKCQFDAGALKAAGVGVWRL</sequence>
<evidence type="ECO:0000256" key="2">
    <source>
        <dbReference type="ARBA" id="ARBA00023002"/>
    </source>
</evidence>
<dbReference type="GO" id="GO:0016628">
    <property type="term" value="F:oxidoreductase activity, acting on the CH-CH group of donors, NAD or NADP as acceptor"/>
    <property type="evidence" value="ECO:0007669"/>
    <property type="project" value="InterPro"/>
</dbReference>
<keyword evidence="4" id="KW-1133">Transmembrane helix</keyword>
<dbReference type="SMART" id="SM00984">
    <property type="entry name" value="UDPG_MGDP_dh_C"/>
    <property type="match status" value="1"/>
</dbReference>
<organism evidence="6">
    <name type="scientific">mine drainage metagenome</name>
    <dbReference type="NCBI Taxonomy" id="410659"/>
    <lineage>
        <taxon>unclassified sequences</taxon>
        <taxon>metagenomes</taxon>
        <taxon>ecological metagenomes</taxon>
    </lineage>
</organism>
<dbReference type="Pfam" id="PF03721">
    <property type="entry name" value="UDPG_MGDP_dh_N"/>
    <property type="match status" value="1"/>
</dbReference>
<dbReference type="NCBIfam" id="TIGR03026">
    <property type="entry name" value="NDP-sugDHase"/>
    <property type="match status" value="1"/>
</dbReference>
<dbReference type="PIRSF" id="PIRSF000124">
    <property type="entry name" value="UDPglc_GDPman_dh"/>
    <property type="match status" value="1"/>
</dbReference>
<dbReference type="Gene3D" id="3.40.50.720">
    <property type="entry name" value="NAD(P)-binding Rossmann-like Domain"/>
    <property type="match status" value="2"/>
</dbReference>
<evidence type="ECO:0000313" key="6">
    <source>
        <dbReference type="EMBL" id="OIR07113.1"/>
    </source>
</evidence>
<dbReference type="InterPro" id="IPR036291">
    <property type="entry name" value="NAD(P)-bd_dom_sf"/>
</dbReference>
<evidence type="ECO:0000256" key="4">
    <source>
        <dbReference type="SAM" id="Phobius"/>
    </source>
</evidence>
<dbReference type="InterPro" id="IPR036220">
    <property type="entry name" value="UDP-Glc/GDP-Man_DH_C_sf"/>
</dbReference>
<dbReference type="AlphaFoldDB" id="A0A1J5SFA9"/>
<dbReference type="InterPro" id="IPR028359">
    <property type="entry name" value="UDP_ManNAc/GlcNAc_DH"/>
</dbReference>
<reference evidence="6" key="1">
    <citation type="submission" date="2016-10" db="EMBL/GenBank/DDBJ databases">
        <title>Sequence of Gallionella enrichment culture.</title>
        <authorList>
            <person name="Poehlein A."/>
            <person name="Muehling M."/>
            <person name="Daniel R."/>
        </authorList>
    </citation>
    <scope>NUCLEOTIDE SEQUENCE</scope>
</reference>
<protein>
    <submittedName>
        <fullName evidence="6">UDP-N-acetyl-D-glucosamine 6-dehydrogenase</fullName>
        <ecNumber evidence="6">1.1.1.136</ecNumber>
    </submittedName>
</protein>
<dbReference type="Pfam" id="PF00984">
    <property type="entry name" value="UDPG_MGDP_dh"/>
    <property type="match status" value="1"/>
</dbReference>
<dbReference type="EC" id="1.1.1.136" evidence="6"/>
<dbReference type="SUPFAM" id="SSF52413">
    <property type="entry name" value="UDP-glucose/GDP-mannose dehydrogenase C-terminal domain"/>
    <property type="match status" value="1"/>
</dbReference>
<dbReference type="EMBL" id="MLJW01000039">
    <property type="protein sequence ID" value="OIR07113.1"/>
    <property type="molecule type" value="Genomic_DNA"/>
</dbReference>
<keyword evidence="2 6" id="KW-0560">Oxidoreductase</keyword>
<comment type="similarity">
    <text evidence="1">Belongs to the UDP-glucose/GDP-mannose dehydrogenase family.</text>
</comment>
<dbReference type="GO" id="GO:0000271">
    <property type="term" value="P:polysaccharide biosynthetic process"/>
    <property type="evidence" value="ECO:0007669"/>
    <property type="project" value="InterPro"/>
</dbReference>
<dbReference type="InterPro" id="IPR014026">
    <property type="entry name" value="UDP-Glc/GDP-Man_DH_dimer"/>
</dbReference>
<dbReference type="SUPFAM" id="SSF51735">
    <property type="entry name" value="NAD(P)-binding Rossmann-fold domains"/>
    <property type="match status" value="1"/>
</dbReference>
<dbReference type="GO" id="GO:0051287">
    <property type="term" value="F:NAD binding"/>
    <property type="evidence" value="ECO:0007669"/>
    <property type="project" value="InterPro"/>
</dbReference>
<keyword evidence="4" id="KW-0812">Transmembrane</keyword>
<keyword evidence="3" id="KW-0520">NAD</keyword>
<dbReference type="PIRSF" id="PIRSF500136">
    <property type="entry name" value="UDP_ManNAc_DH"/>
    <property type="match status" value="1"/>
</dbReference>
<name>A0A1J5SFA9_9ZZZZ</name>
<feature type="transmembrane region" description="Helical" evidence="4">
    <location>
        <begin position="12"/>
        <end position="32"/>
    </location>
</feature>
<evidence type="ECO:0000256" key="1">
    <source>
        <dbReference type="ARBA" id="ARBA00006601"/>
    </source>
</evidence>
<accession>A0A1J5SFA9</accession>
<comment type="caution">
    <text evidence="6">The sequence shown here is derived from an EMBL/GenBank/DDBJ whole genome shotgun (WGS) entry which is preliminary data.</text>
</comment>
<dbReference type="PANTHER" id="PTHR43491">
    <property type="entry name" value="UDP-N-ACETYL-D-MANNOSAMINE DEHYDROGENASE"/>
    <property type="match status" value="1"/>
</dbReference>
<dbReference type="SUPFAM" id="SSF48179">
    <property type="entry name" value="6-phosphogluconate dehydrogenase C-terminal domain-like"/>
    <property type="match status" value="1"/>
</dbReference>
<evidence type="ECO:0000259" key="5">
    <source>
        <dbReference type="SMART" id="SM00984"/>
    </source>
</evidence>
<proteinExistence type="inferred from homology"/>
<dbReference type="InterPro" id="IPR017476">
    <property type="entry name" value="UDP-Glc/GDP-Man"/>
</dbReference>
<evidence type="ECO:0000256" key="3">
    <source>
        <dbReference type="ARBA" id="ARBA00023027"/>
    </source>
</evidence>
<dbReference type="Pfam" id="PF03720">
    <property type="entry name" value="UDPG_MGDP_dh_C"/>
    <property type="match status" value="1"/>
</dbReference>
<dbReference type="InterPro" id="IPR001732">
    <property type="entry name" value="UDP-Glc/GDP-Man_DH_N"/>
</dbReference>
<dbReference type="GO" id="GO:0047004">
    <property type="term" value="F:UDP-N-acetylglucosamine 6-dehydrogenase activity"/>
    <property type="evidence" value="ECO:0007669"/>
    <property type="project" value="UniProtKB-EC"/>
</dbReference>
<keyword evidence="4" id="KW-0472">Membrane</keyword>
<feature type="domain" description="UDP-glucose/GDP-mannose dehydrogenase C-terminal" evidence="5">
    <location>
        <begin position="324"/>
        <end position="424"/>
    </location>
</feature>
<gene>
    <name evidence="6" type="primary">wbpA_2</name>
    <name evidence="6" type="ORF">GALL_107020</name>
</gene>
<dbReference type="PANTHER" id="PTHR43491:SF2">
    <property type="entry name" value="UDP-N-ACETYL-D-MANNOSAMINE DEHYDROGENASE"/>
    <property type="match status" value="1"/>
</dbReference>
<dbReference type="InterPro" id="IPR014027">
    <property type="entry name" value="UDP-Glc/GDP-Man_DH_C"/>
</dbReference>
<dbReference type="InterPro" id="IPR008927">
    <property type="entry name" value="6-PGluconate_DH-like_C_sf"/>
</dbReference>